<accession>A0A8X7Z7M9</accession>
<organism evidence="1 2">
    <name type="scientific">Populus tomentosa</name>
    <name type="common">Chinese white poplar</name>
    <dbReference type="NCBI Taxonomy" id="118781"/>
    <lineage>
        <taxon>Eukaryota</taxon>
        <taxon>Viridiplantae</taxon>
        <taxon>Streptophyta</taxon>
        <taxon>Embryophyta</taxon>
        <taxon>Tracheophyta</taxon>
        <taxon>Spermatophyta</taxon>
        <taxon>Magnoliopsida</taxon>
        <taxon>eudicotyledons</taxon>
        <taxon>Gunneridae</taxon>
        <taxon>Pentapetalae</taxon>
        <taxon>rosids</taxon>
        <taxon>fabids</taxon>
        <taxon>Malpighiales</taxon>
        <taxon>Salicaceae</taxon>
        <taxon>Saliceae</taxon>
        <taxon>Populus</taxon>
    </lineage>
</organism>
<gene>
    <name evidence="1" type="ORF">POTOM_031048</name>
</gene>
<evidence type="ECO:0000313" key="2">
    <source>
        <dbReference type="Proteomes" id="UP000886885"/>
    </source>
</evidence>
<dbReference type="OrthoDB" id="1719576at2759"/>
<dbReference type="EMBL" id="JAAWWB010000016">
    <property type="protein sequence ID" value="KAG6763620.1"/>
    <property type="molecule type" value="Genomic_DNA"/>
</dbReference>
<comment type="caution">
    <text evidence="1">The sequence shown here is derived from an EMBL/GenBank/DDBJ whole genome shotgun (WGS) entry which is preliminary data.</text>
</comment>
<dbReference type="AlphaFoldDB" id="A0A8X7Z7M9"/>
<dbReference type="Proteomes" id="UP000886885">
    <property type="component" value="Chromosome 8D"/>
</dbReference>
<keyword evidence="2" id="KW-1185">Reference proteome</keyword>
<evidence type="ECO:0000313" key="1">
    <source>
        <dbReference type="EMBL" id="KAG6763620.1"/>
    </source>
</evidence>
<name>A0A8X7Z7M9_POPTO</name>
<proteinExistence type="predicted"/>
<reference evidence="1" key="1">
    <citation type="journal article" date="2020" name="bioRxiv">
        <title>Hybrid origin of Populus tomentosa Carr. identified through genome sequencing and phylogenomic analysis.</title>
        <authorList>
            <person name="An X."/>
            <person name="Gao K."/>
            <person name="Chen Z."/>
            <person name="Li J."/>
            <person name="Yang X."/>
            <person name="Yang X."/>
            <person name="Zhou J."/>
            <person name="Guo T."/>
            <person name="Zhao T."/>
            <person name="Huang S."/>
            <person name="Miao D."/>
            <person name="Khan W.U."/>
            <person name="Rao P."/>
            <person name="Ye M."/>
            <person name="Lei B."/>
            <person name="Liao W."/>
            <person name="Wang J."/>
            <person name="Ji L."/>
            <person name="Li Y."/>
            <person name="Guo B."/>
            <person name="Mustafa N.S."/>
            <person name="Li S."/>
            <person name="Yun Q."/>
            <person name="Keller S.R."/>
            <person name="Mao J."/>
            <person name="Zhang R."/>
            <person name="Strauss S.H."/>
        </authorList>
    </citation>
    <scope>NUCLEOTIDE SEQUENCE</scope>
    <source>
        <strain evidence="1">GM15</strain>
        <tissue evidence="1">Leaf</tissue>
    </source>
</reference>
<sequence>MQTVYTLIEVVALTIKAETQLDQSKVVVKARNSFDNNWTAVNKGKALMTQPSFSNTTHGTSNNRCLIKPVNTVSSSVQCFYCWHWCCTFSRRQHKAGRLNHAADALSQKALLLVILRNEVTGFDYLKELYEGDGYFHDIWARCQAGLYVDGLHIQKGYLFQGNQLRIPRSLL</sequence>
<protein>
    <submittedName>
        <fullName evidence="1">Uncharacterized protein</fullName>
    </submittedName>
</protein>